<protein>
    <recommendedName>
        <fullName evidence="3">F-box domain-containing protein</fullName>
    </recommendedName>
</protein>
<name>A0A284QK98_ARMOS</name>
<dbReference type="InterPro" id="IPR032675">
    <property type="entry name" value="LRR_dom_sf"/>
</dbReference>
<dbReference type="OrthoDB" id="2888828at2759"/>
<dbReference type="OMA" id="PVHIGMP"/>
<keyword evidence="2" id="KW-1185">Reference proteome</keyword>
<gene>
    <name evidence="1" type="ORF">ARMOST_00135</name>
</gene>
<sequence length="387" mass="44106">MDPSTVLPVELLQKIFQHYLSDREKTSPLTSPNPFQGQRPCGHWQTLQSFDLSDGLWVLGRVNSAWRKVTLSSKMLWSTVLITDYANLRIYSPSDSNILIEILTEILHRSGDAPLHISLSFPIKVGREKILSDSASRSLFALLSAQSHRWQWMDLKAPAMIWEDFARIPPSRLGMLRSLRTIVPSASFLVQIVGACLSVVDLMMYSPYLNDHYTLPPVHIGMPSLRYLVISSRHINVLEAIAAPYLQSLELRGYAYQPSMLSYHSVFTEFIQRSKCSNSLTTLNLYRTCDCRDFIAMFSRTPSTPRYTDWNRSKSVPSLLPNLHTLSYRDPRTLQAADVNLILDMIESRIAGRLRNVYIGYVNRADTQKWEGRLSSLNSLSDVHIVI</sequence>
<accession>A0A284QK98</accession>
<dbReference type="EMBL" id="FUEG01000001">
    <property type="protein sequence ID" value="SJK96887.1"/>
    <property type="molecule type" value="Genomic_DNA"/>
</dbReference>
<evidence type="ECO:0000313" key="2">
    <source>
        <dbReference type="Proteomes" id="UP000219338"/>
    </source>
</evidence>
<reference evidence="2" key="1">
    <citation type="journal article" date="2017" name="Nat. Ecol. Evol.">
        <title>Genome expansion and lineage-specific genetic innovations in the forest pathogenic fungi Armillaria.</title>
        <authorList>
            <person name="Sipos G."/>
            <person name="Prasanna A.N."/>
            <person name="Walter M.C."/>
            <person name="O'Connor E."/>
            <person name="Balint B."/>
            <person name="Krizsan K."/>
            <person name="Kiss B."/>
            <person name="Hess J."/>
            <person name="Varga T."/>
            <person name="Slot J."/>
            <person name="Riley R."/>
            <person name="Boka B."/>
            <person name="Rigling D."/>
            <person name="Barry K."/>
            <person name="Lee J."/>
            <person name="Mihaltcheva S."/>
            <person name="LaButti K."/>
            <person name="Lipzen A."/>
            <person name="Waldron R."/>
            <person name="Moloney N.M."/>
            <person name="Sperisen C."/>
            <person name="Kredics L."/>
            <person name="Vagvoelgyi C."/>
            <person name="Patrignani A."/>
            <person name="Fitzpatrick D."/>
            <person name="Nagy I."/>
            <person name="Doyle S."/>
            <person name="Anderson J.B."/>
            <person name="Grigoriev I.V."/>
            <person name="Gueldener U."/>
            <person name="Muensterkoetter M."/>
            <person name="Nagy L.G."/>
        </authorList>
    </citation>
    <scope>NUCLEOTIDE SEQUENCE [LARGE SCALE GENOMIC DNA]</scope>
    <source>
        <strain evidence="2">C18/9</strain>
    </source>
</reference>
<proteinExistence type="predicted"/>
<evidence type="ECO:0008006" key="3">
    <source>
        <dbReference type="Google" id="ProtNLM"/>
    </source>
</evidence>
<dbReference type="Proteomes" id="UP000219338">
    <property type="component" value="Unassembled WGS sequence"/>
</dbReference>
<dbReference type="SUPFAM" id="SSF52058">
    <property type="entry name" value="L domain-like"/>
    <property type="match status" value="1"/>
</dbReference>
<evidence type="ECO:0000313" key="1">
    <source>
        <dbReference type="EMBL" id="SJK96887.1"/>
    </source>
</evidence>
<organism evidence="1 2">
    <name type="scientific">Armillaria ostoyae</name>
    <name type="common">Armillaria root rot fungus</name>
    <dbReference type="NCBI Taxonomy" id="47428"/>
    <lineage>
        <taxon>Eukaryota</taxon>
        <taxon>Fungi</taxon>
        <taxon>Dikarya</taxon>
        <taxon>Basidiomycota</taxon>
        <taxon>Agaricomycotina</taxon>
        <taxon>Agaricomycetes</taxon>
        <taxon>Agaricomycetidae</taxon>
        <taxon>Agaricales</taxon>
        <taxon>Marasmiineae</taxon>
        <taxon>Physalacriaceae</taxon>
        <taxon>Armillaria</taxon>
    </lineage>
</organism>
<dbReference type="AlphaFoldDB" id="A0A284QK98"/>
<dbReference type="Gene3D" id="3.80.10.10">
    <property type="entry name" value="Ribonuclease Inhibitor"/>
    <property type="match status" value="1"/>
</dbReference>